<dbReference type="EMBL" id="FZQP02006782">
    <property type="protein sequence ID" value="VVD03594.1"/>
    <property type="molecule type" value="Genomic_DNA"/>
</dbReference>
<reference evidence="5 6" key="1">
    <citation type="submission" date="2017-07" db="EMBL/GenBank/DDBJ databases">
        <authorList>
            <person name="Talla V."/>
            <person name="Backstrom N."/>
        </authorList>
    </citation>
    <scope>NUCLEOTIDE SEQUENCE [LARGE SCALE GENOMIC DNA]</scope>
</reference>
<dbReference type="InterPro" id="IPR032466">
    <property type="entry name" value="Metal_Hydrolase"/>
</dbReference>
<dbReference type="PROSITE" id="PS00482">
    <property type="entry name" value="DIHYDROOROTASE_1"/>
    <property type="match status" value="1"/>
</dbReference>
<keyword evidence="3" id="KW-0378">Hydrolase</keyword>
<dbReference type="Proteomes" id="UP000324832">
    <property type="component" value="Unassembled WGS sequence"/>
</dbReference>
<protein>
    <recommendedName>
        <fullName evidence="4">Amidohydrolase-related domain-containing protein</fullName>
    </recommendedName>
</protein>
<evidence type="ECO:0000313" key="5">
    <source>
        <dbReference type="EMBL" id="VVD03594.1"/>
    </source>
</evidence>
<feature type="domain" description="Amidohydrolase-related" evidence="4">
    <location>
        <begin position="63"/>
        <end position="140"/>
    </location>
</feature>
<comment type="cofactor">
    <cofactor evidence="1">
        <name>Zn(2+)</name>
        <dbReference type="ChEBI" id="CHEBI:29105"/>
    </cofactor>
</comment>
<dbReference type="GO" id="GO:0046872">
    <property type="term" value="F:metal ion binding"/>
    <property type="evidence" value="ECO:0007669"/>
    <property type="project" value="UniProtKB-KW"/>
</dbReference>
<keyword evidence="6" id="KW-1185">Reference proteome</keyword>
<dbReference type="SUPFAM" id="SSF51556">
    <property type="entry name" value="Metallo-dependent hydrolases"/>
    <property type="match status" value="1"/>
</dbReference>
<sequence>MEAKYRQLFLSTNVVTESRIFDGGVVVDENGVIAEIVSRDEANEIIEEYGEEIEVIDGGGLALLPGVVDSHVHVNEPGRTAWEGFRTATTSAAAGGITTIVDMPLNSIPPTTTVENLKIKANSAKGNVFVDVAFWGGVIVGNQDSLRDLVKAGVVGFKCFLCPSGVEEFPNFHAEMEDNAPSKRKIKKQDPEDYYTYLESRPPNMELDAVSLINNFVETTKVRVHIVHVSSASVVPLLAQARATRLAAGNPAWRGGVSAETCYHYLSLTAEEIPKGHSEYKCAPPIREKENKEKLWEYLLDDKLDLVVSDHSPCTPELKGTNNLEAWGGISSVQFGLSLFWTQAYSRGLDLRTICKYLCGGPAHLIGLEKQKGAIAVGHDADLIFFNPNETFIVTQNIIRHKNKLTPYIGKELRGVVKKTYLRGQLIYGDGDIIGNPKGQLLLRDNK</sequence>
<dbReference type="InterPro" id="IPR050138">
    <property type="entry name" value="DHOase/Allantoinase_Hydrolase"/>
</dbReference>
<dbReference type="GO" id="GO:0006145">
    <property type="term" value="P:purine nucleobase catabolic process"/>
    <property type="evidence" value="ECO:0007669"/>
    <property type="project" value="TreeGrafter"/>
</dbReference>
<evidence type="ECO:0000259" key="4">
    <source>
        <dbReference type="Pfam" id="PF01979"/>
    </source>
</evidence>
<dbReference type="InterPro" id="IPR002195">
    <property type="entry name" value="Dihydroorotase_CS"/>
</dbReference>
<evidence type="ECO:0000313" key="6">
    <source>
        <dbReference type="Proteomes" id="UP000324832"/>
    </source>
</evidence>
<evidence type="ECO:0000256" key="3">
    <source>
        <dbReference type="ARBA" id="ARBA00022801"/>
    </source>
</evidence>
<evidence type="ECO:0000256" key="1">
    <source>
        <dbReference type="ARBA" id="ARBA00001947"/>
    </source>
</evidence>
<dbReference type="GO" id="GO:0004038">
    <property type="term" value="F:allantoinase activity"/>
    <property type="evidence" value="ECO:0007669"/>
    <property type="project" value="TreeGrafter"/>
</dbReference>
<dbReference type="PANTHER" id="PTHR43668">
    <property type="entry name" value="ALLANTOINASE"/>
    <property type="match status" value="1"/>
</dbReference>
<dbReference type="SUPFAM" id="SSF51338">
    <property type="entry name" value="Composite domain of metallo-dependent hydrolases"/>
    <property type="match status" value="1"/>
</dbReference>
<evidence type="ECO:0000256" key="2">
    <source>
        <dbReference type="ARBA" id="ARBA00022723"/>
    </source>
</evidence>
<feature type="domain" description="Amidohydrolase-related" evidence="4">
    <location>
        <begin position="218"/>
        <end position="426"/>
    </location>
</feature>
<dbReference type="PANTHER" id="PTHR43668:SF2">
    <property type="entry name" value="ALLANTOINASE"/>
    <property type="match status" value="1"/>
</dbReference>
<name>A0A5E4R2Q7_9NEOP</name>
<dbReference type="InterPro" id="IPR006680">
    <property type="entry name" value="Amidohydro-rel"/>
</dbReference>
<dbReference type="InterPro" id="IPR011059">
    <property type="entry name" value="Metal-dep_hydrolase_composite"/>
</dbReference>
<dbReference type="Gene3D" id="3.20.20.140">
    <property type="entry name" value="Metal-dependent hydrolases"/>
    <property type="match status" value="1"/>
</dbReference>
<proteinExistence type="predicted"/>
<dbReference type="GO" id="GO:0005737">
    <property type="term" value="C:cytoplasm"/>
    <property type="evidence" value="ECO:0007669"/>
    <property type="project" value="TreeGrafter"/>
</dbReference>
<gene>
    <name evidence="5" type="ORF">LSINAPIS_LOCUS13552</name>
</gene>
<dbReference type="Pfam" id="PF01979">
    <property type="entry name" value="Amidohydro_1"/>
    <property type="match status" value="2"/>
</dbReference>
<accession>A0A5E4R2Q7</accession>
<organism evidence="5 6">
    <name type="scientific">Leptidea sinapis</name>
    <dbReference type="NCBI Taxonomy" id="189913"/>
    <lineage>
        <taxon>Eukaryota</taxon>
        <taxon>Metazoa</taxon>
        <taxon>Ecdysozoa</taxon>
        <taxon>Arthropoda</taxon>
        <taxon>Hexapoda</taxon>
        <taxon>Insecta</taxon>
        <taxon>Pterygota</taxon>
        <taxon>Neoptera</taxon>
        <taxon>Endopterygota</taxon>
        <taxon>Lepidoptera</taxon>
        <taxon>Glossata</taxon>
        <taxon>Ditrysia</taxon>
        <taxon>Papilionoidea</taxon>
        <taxon>Pieridae</taxon>
        <taxon>Dismorphiinae</taxon>
        <taxon>Leptidea</taxon>
    </lineage>
</organism>
<dbReference type="AlphaFoldDB" id="A0A5E4R2Q7"/>
<keyword evidence="2" id="KW-0479">Metal-binding</keyword>